<proteinExistence type="inferred from homology"/>
<accession>Q97J60</accession>
<comment type="similarity">
    <text evidence="1">Belongs to the CdaR family.</text>
</comment>
<dbReference type="PATRIC" id="fig|272562.8.peg.1631"/>
<feature type="domain" description="PucR C-terminal helix-turn-helix" evidence="3">
    <location>
        <begin position="329"/>
        <end position="387"/>
    </location>
</feature>
<dbReference type="PANTHER" id="PTHR33744">
    <property type="entry name" value="CARBOHYDRATE DIACID REGULATOR"/>
    <property type="match status" value="1"/>
</dbReference>
<dbReference type="InterPro" id="IPR051448">
    <property type="entry name" value="CdaR-like_regulators"/>
</dbReference>
<organism evidence="5 6">
    <name type="scientific">Clostridium acetobutylicum (strain ATCC 824 / DSM 792 / JCM 1419 / IAM 19013 / LMG 5710 / NBRC 13948 / NRRL B-527 / VKM B-1787 / 2291 / W)</name>
    <dbReference type="NCBI Taxonomy" id="272562"/>
    <lineage>
        <taxon>Bacteria</taxon>
        <taxon>Bacillati</taxon>
        <taxon>Bacillota</taxon>
        <taxon>Clostridia</taxon>
        <taxon>Eubacteriales</taxon>
        <taxon>Clostridiaceae</taxon>
        <taxon>Clostridium</taxon>
    </lineage>
</organism>
<dbReference type="Pfam" id="PF17853">
    <property type="entry name" value="GGDEF_2"/>
    <property type="match status" value="1"/>
</dbReference>
<name>Q97J60_CLOAB</name>
<feature type="domain" description="Purine catabolism PurC-like" evidence="2">
    <location>
        <begin position="8"/>
        <end position="126"/>
    </location>
</feature>
<dbReference type="GeneID" id="44997932"/>
<evidence type="ECO:0000259" key="2">
    <source>
        <dbReference type="Pfam" id="PF07905"/>
    </source>
</evidence>
<protein>
    <submittedName>
        <fullName evidence="5">Possible transcriptional regulator from leucine-rich protein (LRPR) family</fullName>
    </submittedName>
</protein>
<dbReference type="STRING" id="272562.CA_C1426"/>
<evidence type="ECO:0000259" key="3">
    <source>
        <dbReference type="Pfam" id="PF13556"/>
    </source>
</evidence>
<dbReference type="KEGG" id="cac:CA_C1426"/>
<dbReference type="InterPro" id="IPR025736">
    <property type="entry name" value="PucR_C-HTH_dom"/>
</dbReference>
<dbReference type="Proteomes" id="UP000000814">
    <property type="component" value="Chromosome"/>
</dbReference>
<dbReference type="InterPro" id="IPR012914">
    <property type="entry name" value="PucR_dom"/>
</dbReference>
<dbReference type="HOGENOM" id="CLU_017436_6_0_9"/>
<reference evidence="5 6" key="1">
    <citation type="journal article" date="2001" name="J. Bacteriol.">
        <title>Genome sequence and comparative analysis of the solvent-producing bacterium Clostridium acetobutylicum.</title>
        <authorList>
            <person name="Nolling J."/>
            <person name="Breton G."/>
            <person name="Omelchenko M.V."/>
            <person name="Makarova K.S."/>
            <person name="Zeng Q."/>
            <person name="Gibson R."/>
            <person name="Lee H.M."/>
            <person name="Dubois J."/>
            <person name="Qiu D."/>
            <person name="Hitti J."/>
            <person name="Wolf Y.I."/>
            <person name="Tatusov R.L."/>
            <person name="Sabathe F."/>
            <person name="Doucette-Stamm L."/>
            <person name="Soucaille P."/>
            <person name="Daly M.J."/>
            <person name="Bennett G.N."/>
            <person name="Koonin E.V."/>
            <person name="Smith D.R."/>
        </authorList>
    </citation>
    <scope>NUCLEOTIDE SEQUENCE [LARGE SCALE GENOMIC DNA]</scope>
    <source>
        <strain evidence="6">ATCC 824 / DSM 792 / JCM 1419 / LMG 5710 / VKM B-1787</strain>
    </source>
</reference>
<dbReference type="EMBL" id="AE001437">
    <property type="protein sequence ID" value="AAK79394.1"/>
    <property type="molecule type" value="Genomic_DNA"/>
</dbReference>
<dbReference type="PANTHER" id="PTHR33744:SF1">
    <property type="entry name" value="DNA-BINDING TRANSCRIPTIONAL ACTIVATOR ADER"/>
    <property type="match status" value="1"/>
</dbReference>
<gene>
    <name evidence="5" type="ordered locus">CA_C1426</name>
</gene>
<dbReference type="Pfam" id="PF07905">
    <property type="entry name" value="PucR"/>
    <property type="match status" value="1"/>
</dbReference>
<feature type="domain" description="CdaR GGDEF-like" evidence="4">
    <location>
        <begin position="152"/>
        <end position="276"/>
    </location>
</feature>
<dbReference type="Pfam" id="PF13556">
    <property type="entry name" value="HTH_30"/>
    <property type="match status" value="1"/>
</dbReference>
<dbReference type="OrthoDB" id="143422at2"/>
<dbReference type="eggNOG" id="COG2508">
    <property type="taxonomic scope" value="Bacteria"/>
</dbReference>
<evidence type="ECO:0000259" key="4">
    <source>
        <dbReference type="Pfam" id="PF17853"/>
    </source>
</evidence>
<keyword evidence="6" id="KW-1185">Reference proteome</keyword>
<evidence type="ECO:0000313" key="5">
    <source>
        <dbReference type="EMBL" id="AAK79394.1"/>
    </source>
</evidence>
<sequence>MLTTCKSVLKLPYLEKIKVVAGEKGLNRIITWVQVVEYPEYSKWLKGGELILISGIAIKNNINSLVNFIRDINSRSLSGIVISIGPYIKEIPKEVIEIGNQLDFPIFEIPFEVKFIDVSQSICKAIFANKVNQESMENFMKDIIFRDFTFSEDILSRAVAYGYNPKTKYISFVVELHNEKDMLECDLKTKQYIEQIVIEVLGEWNKRSIHIMQYNSIILMLPKNEKRTIKNIAMNIIEEIISKAKNTSVNIGVGGEFSELRDFKISVSEAHRCLKVLKLNNDNNTVISYDELGIYKLFFQMDNLEEMKKFYLDVLKKLIDYDSKNTTELMNTLEMYIKESTNINRTAEKLFIHRNTLKYRIRRIEEITKCSLKDVNVLFNFDTALKIKKFLTMENAV</sequence>
<dbReference type="RefSeq" id="WP_010964735.1">
    <property type="nucleotide sequence ID" value="NC_003030.1"/>
</dbReference>
<dbReference type="AlphaFoldDB" id="Q97J60"/>
<dbReference type="InterPro" id="IPR042070">
    <property type="entry name" value="PucR_C-HTH_sf"/>
</dbReference>
<dbReference type="PIR" id="G97075">
    <property type="entry name" value="G97075"/>
</dbReference>
<dbReference type="Gene3D" id="1.10.10.2840">
    <property type="entry name" value="PucR C-terminal helix-turn-helix domain"/>
    <property type="match status" value="1"/>
</dbReference>
<evidence type="ECO:0000256" key="1">
    <source>
        <dbReference type="ARBA" id="ARBA00006754"/>
    </source>
</evidence>
<evidence type="ECO:0000313" key="6">
    <source>
        <dbReference type="Proteomes" id="UP000000814"/>
    </source>
</evidence>
<dbReference type="InterPro" id="IPR041522">
    <property type="entry name" value="CdaR_GGDEF"/>
</dbReference>